<evidence type="ECO:0000313" key="2">
    <source>
        <dbReference type="EMBL" id="GJJ77011.1"/>
    </source>
</evidence>
<comment type="caution">
    <text evidence="2">The sequence shown here is derived from an EMBL/GenBank/DDBJ whole genome shotgun (WGS) entry which is preliminary data.</text>
</comment>
<dbReference type="EMBL" id="BQFW01000013">
    <property type="protein sequence ID" value="GJJ77011.1"/>
    <property type="molecule type" value="Genomic_DNA"/>
</dbReference>
<sequence>MANTTQPASTNTTRGAHRSRASSAFIFPDTADYHSSSTSSPRLQLLSGTGSPCGDASWVSLSARELVSDEYSEIEYSDIEGEDDLMFDDENNPMPYPYHHQHHQQHQPQLTQYQQQGRSLGFAAKGDYPGHLPSASSNMSSPFPSSQEQEQVEEALRASLSTLLATGPRPRFRQRNHRPRRIYTVDSRSQRSSPLVPASPTHLYYSSSGSPHLRPSNPESILGDLSPHYFHGSITPNSRDYDSASSDSEACRQKKTYRRGILSTSESPYSRSSPEHYYEIESTTLNSDDPPFSGSTTPLFSPHSQASCTPPDSVANKVLQGPSSLLATRYVSWSVKAQSILDHAARERRANTGDDHSPCSSPASSAHTSPTSSGASTPSRLRRKRCPIPEPHQGFFSRALDQRSLASHVSVSRVGMVGTMCPPLQVGLRPSGLIRGSSPLRPTSGSPNSTKSPTRHYPFNSISGGQNVLGARNDNTLDSEQMRQALEERHRRGMSAGSASSSGEDKENKRWYGQEIGLNLWQTTLGAAVLLGTGFGSGMVKKVHNNSIQLHSKELCTPGPSLNRSNVGQDHNRDQDAEEGRLKSEEKVRKRKRARKRRKENKRRRIKSKLANEDDLEEEEDDGPCRVPSKNAVVRDTTVPDRKKGQSDAGIMRGAYQHATALTATSGATKRDKEQGKTSAYGNLPRSFSLRSQDDHQMIAHRAAPSQRLSGLLSGTRLFVGPWTMPNQLGYSRPATLRELPNVRSLYLGMRMPQINPNLSFDGRRLLPLVRSDLTMSRGADKERQGETSLAVNDVLHTPTLASDGFEFIDDPAVVRTEEHASLASDSTFKDQFHQYTQRSIYREESSNPLQFPSYSQERLAVKATPCLGVRVDQVVGGYSSSHTVTNQQHTATEDSSKYIAGSYSGVSQEKSQQEDIRFRQLQEQRRRDYVTHELIKERKVKEEDRVKHERRLKDEDAQRSSSQQVHHASTGRQHARLPKYIMPYGTSAKFTGRY</sequence>
<feature type="compositionally biased region" description="Low complexity" evidence="1">
    <location>
        <begin position="263"/>
        <end position="272"/>
    </location>
</feature>
<reference evidence="2" key="1">
    <citation type="submission" date="2021-11" db="EMBL/GenBank/DDBJ databases">
        <authorList>
            <person name="Herlambang A."/>
            <person name="Guo Y."/>
            <person name="Takashima Y."/>
            <person name="Nishizawa T."/>
        </authorList>
    </citation>
    <scope>NUCLEOTIDE SEQUENCE</scope>
    <source>
        <strain evidence="2">E1425</strain>
    </source>
</reference>
<feature type="compositionally biased region" description="Basic and acidic residues" evidence="1">
    <location>
        <begin position="944"/>
        <end position="959"/>
    </location>
</feature>
<feature type="compositionally biased region" description="Polar residues" evidence="1">
    <location>
        <begin position="234"/>
        <end position="248"/>
    </location>
</feature>
<feature type="region of interest" description="Disordered" evidence="1">
    <location>
        <begin position="487"/>
        <end position="507"/>
    </location>
</feature>
<feature type="compositionally biased region" description="Polar residues" evidence="1">
    <location>
        <begin position="1"/>
        <end position="14"/>
    </location>
</feature>
<accession>A0A9P3HI39</accession>
<feature type="region of interest" description="Disordered" evidence="1">
    <location>
        <begin position="664"/>
        <end position="685"/>
    </location>
</feature>
<organism evidence="2 3">
    <name type="scientific">Entomortierella parvispora</name>
    <dbReference type="NCBI Taxonomy" id="205924"/>
    <lineage>
        <taxon>Eukaryota</taxon>
        <taxon>Fungi</taxon>
        <taxon>Fungi incertae sedis</taxon>
        <taxon>Mucoromycota</taxon>
        <taxon>Mortierellomycotina</taxon>
        <taxon>Mortierellomycetes</taxon>
        <taxon>Mortierellales</taxon>
        <taxon>Mortierellaceae</taxon>
        <taxon>Entomortierella</taxon>
    </lineage>
</organism>
<evidence type="ECO:0000313" key="3">
    <source>
        <dbReference type="Proteomes" id="UP000827284"/>
    </source>
</evidence>
<feature type="region of interest" description="Disordered" evidence="1">
    <location>
        <begin position="554"/>
        <end position="648"/>
    </location>
</feature>
<feature type="region of interest" description="Disordered" evidence="1">
    <location>
        <begin position="944"/>
        <end position="978"/>
    </location>
</feature>
<feature type="region of interest" description="Disordered" evidence="1">
    <location>
        <begin position="122"/>
        <end position="315"/>
    </location>
</feature>
<feature type="compositionally biased region" description="Low complexity" evidence="1">
    <location>
        <begin position="133"/>
        <end position="149"/>
    </location>
</feature>
<feature type="compositionally biased region" description="Basic residues" evidence="1">
    <location>
        <begin position="170"/>
        <end position="181"/>
    </location>
</feature>
<dbReference type="OrthoDB" id="2015372at2759"/>
<keyword evidence="3" id="KW-1185">Reference proteome</keyword>
<feature type="region of interest" description="Disordered" evidence="1">
    <location>
        <begin position="30"/>
        <end position="49"/>
    </location>
</feature>
<feature type="compositionally biased region" description="Low complexity" evidence="1">
    <location>
        <begin position="157"/>
        <end position="169"/>
    </location>
</feature>
<feature type="compositionally biased region" description="Polar residues" evidence="1">
    <location>
        <begin position="440"/>
        <end position="452"/>
    </location>
</feature>
<evidence type="ECO:0000256" key="1">
    <source>
        <dbReference type="SAM" id="MobiDB-lite"/>
    </source>
</evidence>
<feature type="compositionally biased region" description="Polar residues" evidence="1">
    <location>
        <begin position="33"/>
        <end position="49"/>
    </location>
</feature>
<feature type="compositionally biased region" description="Basic residues" evidence="1">
    <location>
        <begin position="589"/>
        <end position="608"/>
    </location>
</feature>
<feature type="compositionally biased region" description="Polar residues" evidence="1">
    <location>
        <begin position="281"/>
        <end position="310"/>
    </location>
</feature>
<protein>
    <submittedName>
        <fullName evidence="2">Uncharacterized protein</fullName>
    </submittedName>
</protein>
<feature type="compositionally biased region" description="Low complexity" evidence="1">
    <location>
        <begin position="358"/>
        <end position="379"/>
    </location>
</feature>
<dbReference type="AlphaFoldDB" id="A0A9P3HI39"/>
<dbReference type="Proteomes" id="UP000827284">
    <property type="component" value="Unassembled WGS sequence"/>
</dbReference>
<feature type="compositionally biased region" description="Basic and acidic residues" evidence="1">
    <location>
        <begin position="347"/>
        <end position="357"/>
    </location>
</feature>
<feature type="region of interest" description="Disordered" evidence="1">
    <location>
        <begin position="428"/>
        <end position="473"/>
    </location>
</feature>
<feature type="compositionally biased region" description="Polar residues" evidence="1">
    <location>
        <begin position="560"/>
        <end position="569"/>
    </location>
</feature>
<feature type="compositionally biased region" description="Polar residues" evidence="1">
    <location>
        <begin position="960"/>
        <end position="973"/>
    </location>
</feature>
<gene>
    <name evidence="2" type="ORF">EMPS_09370</name>
</gene>
<reference evidence="2" key="2">
    <citation type="journal article" date="2022" name="Microbiol. Resour. Announc.">
        <title>Whole-Genome Sequence of Entomortierella parvispora E1425, a Mucoromycotan Fungus Associated with Burkholderiaceae-Related Endosymbiotic Bacteria.</title>
        <authorList>
            <person name="Herlambang A."/>
            <person name="Guo Y."/>
            <person name="Takashima Y."/>
            <person name="Narisawa K."/>
            <person name="Ohta H."/>
            <person name="Nishizawa T."/>
        </authorList>
    </citation>
    <scope>NUCLEOTIDE SEQUENCE</scope>
    <source>
        <strain evidence="2">E1425</strain>
    </source>
</reference>
<feature type="compositionally biased region" description="Acidic residues" evidence="1">
    <location>
        <begin position="613"/>
        <end position="622"/>
    </location>
</feature>
<name>A0A9P3HI39_9FUNG</name>
<feature type="region of interest" description="Disordered" evidence="1">
    <location>
        <begin position="347"/>
        <end position="395"/>
    </location>
</feature>
<proteinExistence type="predicted"/>
<feature type="region of interest" description="Disordered" evidence="1">
    <location>
        <begin position="1"/>
        <end position="23"/>
    </location>
</feature>
<feature type="compositionally biased region" description="Basic and acidic residues" evidence="1">
    <location>
        <begin position="570"/>
        <end position="588"/>
    </location>
</feature>